<gene>
    <name evidence="1" type="ORF">BD289DRAFT_129673</name>
</gene>
<reference evidence="1 2" key="1">
    <citation type="journal article" date="2018" name="Mycol. Prog.">
        <title>Coniella lustricola, a new species from submerged detritus.</title>
        <authorList>
            <person name="Raudabaugh D.B."/>
            <person name="Iturriaga T."/>
            <person name="Carver A."/>
            <person name="Mondo S."/>
            <person name="Pangilinan J."/>
            <person name="Lipzen A."/>
            <person name="He G."/>
            <person name="Amirebrahimi M."/>
            <person name="Grigoriev I.V."/>
            <person name="Miller A.N."/>
        </authorList>
    </citation>
    <scope>NUCLEOTIDE SEQUENCE [LARGE SCALE GENOMIC DNA]</scope>
    <source>
        <strain evidence="1 2">B22-T-1</strain>
    </source>
</reference>
<keyword evidence="2" id="KW-1185">Reference proteome</keyword>
<organism evidence="1 2">
    <name type="scientific">Coniella lustricola</name>
    <dbReference type="NCBI Taxonomy" id="2025994"/>
    <lineage>
        <taxon>Eukaryota</taxon>
        <taxon>Fungi</taxon>
        <taxon>Dikarya</taxon>
        <taxon>Ascomycota</taxon>
        <taxon>Pezizomycotina</taxon>
        <taxon>Sordariomycetes</taxon>
        <taxon>Sordariomycetidae</taxon>
        <taxon>Diaporthales</taxon>
        <taxon>Schizoparmaceae</taxon>
        <taxon>Coniella</taxon>
    </lineage>
</organism>
<dbReference type="EMBL" id="KZ678619">
    <property type="protein sequence ID" value="PSR78133.1"/>
    <property type="molecule type" value="Genomic_DNA"/>
</dbReference>
<evidence type="ECO:0000313" key="1">
    <source>
        <dbReference type="EMBL" id="PSR78133.1"/>
    </source>
</evidence>
<evidence type="ECO:0000313" key="2">
    <source>
        <dbReference type="Proteomes" id="UP000241462"/>
    </source>
</evidence>
<dbReference type="InParanoid" id="A0A2T2ZW03"/>
<name>A0A2T2ZW03_9PEZI</name>
<accession>A0A2T2ZW03</accession>
<dbReference type="Proteomes" id="UP000241462">
    <property type="component" value="Unassembled WGS sequence"/>
</dbReference>
<proteinExistence type="predicted"/>
<protein>
    <submittedName>
        <fullName evidence="1">Uncharacterized protein</fullName>
    </submittedName>
</protein>
<dbReference type="AlphaFoldDB" id="A0A2T2ZW03"/>
<sequence>MCFPPLPWHISIHAGSEMRLSPHDLPLRGAAVSIYRVITDGAPNGVHSRDCALRLDVQVVGNTIPKQEVLVPGGHQRVILTRGRDGEKEHKVKKTGPGLPCLPKQASPSAEMPSTPMRGSAKNPPISQLLFSFFPRAISLLWVRLEAVMDPGRSQQCGFFHGLGCMGHAVIYNGIYASLVLHLHR</sequence>